<reference evidence="8 9" key="1">
    <citation type="journal article" date="2019" name="Sci. Data">
        <title>Hybrid genome assembly and annotation of Danionella translucida.</title>
        <authorList>
            <person name="Kadobianskyi M."/>
            <person name="Schulze L."/>
            <person name="Schuelke M."/>
            <person name="Judkewitz B."/>
        </authorList>
    </citation>
    <scope>NUCLEOTIDE SEQUENCE [LARGE SCALE GENOMIC DNA]</scope>
    <source>
        <strain evidence="8 9">Bolton</strain>
    </source>
</reference>
<comment type="caution">
    <text evidence="8">The sequence shown here is derived from an EMBL/GenBank/DDBJ whole genome shotgun (WGS) entry which is preliminary data.</text>
</comment>
<name>A0A553QH76_9TELE</name>
<dbReference type="PANTHER" id="PTHR21183:SF18">
    <property type="entry name" value="LARGE RIBOSOMAL SUBUNIT PROTEIN UL29M"/>
    <property type="match status" value="1"/>
</dbReference>
<gene>
    <name evidence="8" type="ORF">DNTS_003459</name>
</gene>
<dbReference type="GO" id="GO:0032543">
    <property type="term" value="P:mitochondrial translation"/>
    <property type="evidence" value="ECO:0007669"/>
    <property type="project" value="TreeGrafter"/>
</dbReference>
<evidence type="ECO:0000256" key="4">
    <source>
        <dbReference type="ARBA" id="ARBA00023128"/>
    </source>
</evidence>
<organism evidence="8 9">
    <name type="scientific">Danionella cerebrum</name>
    <dbReference type="NCBI Taxonomy" id="2873325"/>
    <lineage>
        <taxon>Eukaryota</taxon>
        <taxon>Metazoa</taxon>
        <taxon>Chordata</taxon>
        <taxon>Craniata</taxon>
        <taxon>Vertebrata</taxon>
        <taxon>Euteleostomi</taxon>
        <taxon>Actinopterygii</taxon>
        <taxon>Neopterygii</taxon>
        <taxon>Teleostei</taxon>
        <taxon>Ostariophysi</taxon>
        <taxon>Cypriniformes</taxon>
        <taxon>Danionidae</taxon>
        <taxon>Danioninae</taxon>
        <taxon>Danionella</taxon>
    </lineage>
</organism>
<dbReference type="PANTHER" id="PTHR21183">
    <property type="entry name" value="RIBOSOMAL PROTEIN L47, MITOCHONDRIAL-RELATED"/>
    <property type="match status" value="1"/>
</dbReference>
<evidence type="ECO:0000256" key="6">
    <source>
        <dbReference type="ARBA" id="ARBA00035289"/>
    </source>
</evidence>
<comment type="similarity">
    <text evidence="2">Belongs to the universal ribosomal protein uL29 family.</text>
</comment>
<dbReference type="OrthoDB" id="270763at2759"/>
<dbReference type="Pfam" id="PF06984">
    <property type="entry name" value="MRP-L47"/>
    <property type="match status" value="1"/>
</dbReference>
<dbReference type="AlphaFoldDB" id="A0A553QH76"/>
<evidence type="ECO:0000256" key="5">
    <source>
        <dbReference type="ARBA" id="ARBA00023274"/>
    </source>
</evidence>
<dbReference type="GO" id="GO:0005762">
    <property type="term" value="C:mitochondrial large ribosomal subunit"/>
    <property type="evidence" value="ECO:0007669"/>
    <property type="project" value="TreeGrafter"/>
</dbReference>
<sequence length="249" mass="29518">MAAALSVRLAVLVCRQSQRAVTVSSHKKPLYATQATSKFYSLEQSHVSGTDKLRSLVNIRAFHTSYARKGLEEFFDLPENWGEENVKSGAPWTAEQLRAKSNEDLHKLWYVLLKEQNMLLTMDKESRRQGVAMPSPERLKKVERSMKRLDLVVKEREDALRLLQTGQEYGRPGEYRKNVFGKTIWYVFKEHPIPWYLNSRYKKRQFYEPYYVAPFVRLRIEQDMKNRARRQNRERQNKEKLALMFPKKT</sequence>
<keyword evidence="4" id="KW-0496">Mitochondrion</keyword>
<keyword evidence="5" id="KW-0687">Ribonucleoprotein</keyword>
<keyword evidence="3" id="KW-0689">Ribosomal protein</keyword>
<feature type="compositionally biased region" description="Basic and acidic residues" evidence="7">
    <location>
        <begin position="227"/>
        <end position="241"/>
    </location>
</feature>
<proteinExistence type="inferred from homology"/>
<dbReference type="STRING" id="623744.A0A553QH76"/>
<feature type="region of interest" description="Disordered" evidence="7">
    <location>
        <begin position="227"/>
        <end position="249"/>
    </location>
</feature>
<accession>A0A553QH76</accession>
<dbReference type="Gene3D" id="6.10.330.20">
    <property type="match status" value="1"/>
</dbReference>
<evidence type="ECO:0000313" key="9">
    <source>
        <dbReference type="Proteomes" id="UP000316079"/>
    </source>
</evidence>
<comment type="subcellular location">
    <subcellularLocation>
        <location evidence="1">Mitochondrion</location>
    </subcellularLocation>
</comment>
<protein>
    <recommendedName>
        <fullName evidence="6">Large ribosomal subunit protein uL29m</fullName>
    </recommendedName>
</protein>
<evidence type="ECO:0000256" key="1">
    <source>
        <dbReference type="ARBA" id="ARBA00004173"/>
    </source>
</evidence>
<dbReference type="InterPro" id="IPR038340">
    <property type="entry name" value="MRP-L47_sf"/>
</dbReference>
<dbReference type="Proteomes" id="UP000316079">
    <property type="component" value="Unassembled WGS sequence"/>
</dbReference>
<keyword evidence="9" id="KW-1185">Reference proteome</keyword>
<dbReference type="GO" id="GO:0003735">
    <property type="term" value="F:structural constituent of ribosome"/>
    <property type="evidence" value="ECO:0007669"/>
    <property type="project" value="InterPro"/>
</dbReference>
<evidence type="ECO:0000256" key="2">
    <source>
        <dbReference type="ARBA" id="ARBA00009254"/>
    </source>
</evidence>
<dbReference type="InterPro" id="IPR010729">
    <property type="entry name" value="Ribosomal_uL29_mit"/>
</dbReference>
<evidence type="ECO:0000256" key="3">
    <source>
        <dbReference type="ARBA" id="ARBA00022980"/>
    </source>
</evidence>
<evidence type="ECO:0000256" key="7">
    <source>
        <dbReference type="SAM" id="MobiDB-lite"/>
    </source>
</evidence>
<evidence type="ECO:0000313" key="8">
    <source>
        <dbReference type="EMBL" id="TRY89290.1"/>
    </source>
</evidence>
<dbReference type="EMBL" id="SRMA01025988">
    <property type="protein sequence ID" value="TRY89290.1"/>
    <property type="molecule type" value="Genomic_DNA"/>
</dbReference>